<dbReference type="InterPro" id="IPR036721">
    <property type="entry name" value="RCK_C_sf"/>
</dbReference>
<evidence type="ECO:0000313" key="9">
    <source>
        <dbReference type="EMBL" id="MFC3302980.1"/>
    </source>
</evidence>
<dbReference type="Gene3D" id="3.40.50.720">
    <property type="entry name" value="NAD(P)-binding Rossmann-like Domain"/>
    <property type="match status" value="2"/>
</dbReference>
<dbReference type="InterPro" id="IPR003148">
    <property type="entry name" value="RCK_N"/>
</dbReference>
<dbReference type="InterPro" id="IPR036291">
    <property type="entry name" value="NAD(P)-bd_dom_sf"/>
</dbReference>
<dbReference type="PRINTS" id="PR00335">
    <property type="entry name" value="KUPTAKETRKA"/>
</dbReference>
<feature type="domain" description="RCK C-terminal" evidence="8">
    <location>
        <begin position="371"/>
        <end position="452"/>
    </location>
</feature>
<organism evidence="9 10">
    <name type="scientific">Parvularcula lutaonensis</name>
    <dbReference type="NCBI Taxonomy" id="491923"/>
    <lineage>
        <taxon>Bacteria</taxon>
        <taxon>Pseudomonadati</taxon>
        <taxon>Pseudomonadota</taxon>
        <taxon>Alphaproteobacteria</taxon>
        <taxon>Parvularculales</taxon>
        <taxon>Parvularculaceae</taxon>
        <taxon>Parvularcula</taxon>
    </lineage>
</organism>
<proteinExistence type="predicted"/>
<dbReference type="RefSeq" id="WP_189575093.1">
    <property type="nucleotide sequence ID" value="NZ_BMXU01000002.1"/>
</dbReference>
<dbReference type="NCBIfam" id="NF007031">
    <property type="entry name" value="PRK09496.1-2"/>
    <property type="match status" value="1"/>
</dbReference>
<feature type="domain" description="RCK N-terminal" evidence="7">
    <location>
        <begin position="1"/>
        <end position="124"/>
    </location>
</feature>
<dbReference type="Gene3D" id="3.30.70.1450">
    <property type="entry name" value="Regulator of K+ conductance, C-terminal domain"/>
    <property type="match status" value="2"/>
</dbReference>
<keyword evidence="10" id="KW-1185">Reference proteome</keyword>
<evidence type="ECO:0000256" key="2">
    <source>
        <dbReference type="ARBA" id="ARBA00022448"/>
    </source>
</evidence>
<keyword evidence="4" id="KW-0630">Potassium</keyword>
<keyword evidence="2" id="KW-0813">Transport</keyword>
<evidence type="ECO:0000256" key="1">
    <source>
        <dbReference type="ARBA" id="ARBA00017378"/>
    </source>
</evidence>
<keyword evidence="6" id="KW-0406">Ion transport</keyword>
<feature type="domain" description="RCK N-terminal" evidence="7">
    <location>
        <begin position="233"/>
        <end position="351"/>
    </location>
</feature>
<keyword evidence="5" id="KW-0520">NAD</keyword>
<comment type="caution">
    <text evidence="9">The sequence shown here is derived from an EMBL/GenBank/DDBJ whole genome shotgun (WGS) entry which is preliminary data.</text>
</comment>
<dbReference type="Pfam" id="PF02080">
    <property type="entry name" value="TrkA_C"/>
    <property type="match status" value="2"/>
</dbReference>
<evidence type="ECO:0000256" key="6">
    <source>
        <dbReference type="ARBA" id="ARBA00023065"/>
    </source>
</evidence>
<dbReference type="InterPro" id="IPR050721">
    <property type="entry name" value="Trk_Ktr_HKT_K-transport"/>
</dbReference>
<evidence type="ECO:0000256" key="5">
    <source>
        <dbReference type="ARBA" id="ARBA00023027"/>
    </source>
</evidence>
<sequence length="457" mass="49737">MRVIICGAGRVGTGIAQRLAEEDANVTVIDQSPELVRGITERLDVRGVVGSGSYPDVLVEAGGREADMLIAVTHSDEVNIVACQIAHSILKVPTKIARIRARSYLDKRYADVFSRDNIPIDVIISPEREVAAAVLQRLTTPAAFDVKSFADDKVWAVGLRLREDSPILATPLRQVRELFPDLKITIVGVYRNESFFRAGPDDQLEENDEVFFVSAKQDVDRAIAIMGEGQMAARRVVLVGGGNIGFDVARALEEQGKRKIRIIEADEKRAAFIAERLDRTIVLHGSGLDRSILAEAGVSEAEALVALTDSDQTNLLAGVIGKREGARRTMILTNEPEYGLLSQSVGIDRFIDPRATTISTILQHVRRGRIKSVYSILEGQAELVDAVALETSSLVGTPLGKADLPSGVVIGAIVRGAEVILPNKTTIIEPGDRIVLLAMRDAVKEVEKMFRVGIDYF</sequence>
<evidence type="ECO:0000259" key="8">
    <source>
        <dbReference type="PROSITE" id="PS51202"/>
    </source>
</evidence>
<dbReference type="EMBL" id="JBHRVA010000003">
    <property type="protein sequence ID" value="MFC3302980.1"/>
    <property type="molecule type" value="Genomic_DNA"/>
</dbReference>
<dbReference type="Proteomes" id="UP001595607">
    <property type="component" value="Unassembled WGS sequence"/>
</dbReference>
<dbReference type="InterPro" id="IPR006037">
    <property type="entry name" value="RCK_C"/>
</dbReference>
<reference evidence="10" key="1">
    <citation type="journal article" date="2019" name="Int. J. Syst. Evol. Microbiol.">
        <title>The Global Catalogue of Microorganisms (GCM) 10K type strain sequencing project: providing services to taxonomists for standard genome sequencing and annotation.</title>
        <authorList>
            <consortium name="The Broad Institute Genomics Platform"/>
            <consortium name="The Broad Institute Genome Sequencing Center for Infectious Disease"/>
            <person name="Wu L."/>
            <person name="Ma J."/>
        </authorList>
    </citation>
    <scope>NUCLEOTIDE SEQUENCE [LARGE SCALE GENOMIC DNA]</scope>
    <source>
        <strain evidence="10">KCTC 22245</strain>
    </source>
</reference>
<dbReference type="NCBIfam" id="NF007032">
    <property type="entry name" value="PRK09496.1-4"/>
    <property type="match status" value="1"/>
</dbReference>
<gene>
    <name evidence="9" type="primary">trkA</name>
    <name evidence="9" type="ORF">ACFONP_09575</name>
</gene>
<dbReference type="PROSITE" id="PS51202">
    <property type="entry name" value="RCK_C"/>
    <property type="match status" value="2"/>
</dbReference>
<dbReference type="Pfam" id="PF02254">
    <property type="entry name" value="TrkA_N"/>
    <property type="match status" value="2"/>
</dbReference>
<evidence type="ECO:0000256" key="3">
    <source>
        <dbReference type="ARBA" id="ARBA00022538"/>
    </source>
</evidence>
<keyword evidence="3" id="KW-0633">Potassium transport</keyword>
<accession>A0ABV7MC02</accession>
<feature type="domain" description="RCK C-terminal" evidence="8">
    <location>
        <begin position="144"/>
        <end position="228"/>
    </location>
</feature>
<evidence type="ECO:0000259" key="7">
    <source>
        <dbReference type="PROSITE" id="PS51201"/>
    </source>
</evidence>
<protein>
    <recommendedName>
        <fullName evidence="1">Trk system potassium uptake protein TrkA</fullName>
    </recommendedName>
</protein>
<dbReference type="PANTHER" id="PTHR43833">
    <property type="entry name" value="POTASSIUM CHANNEL PROTEIN 2-RELATED-RELATED"/>
    <property type="match status" value="1"/>
</dbReference>
<name>A0ABV7MC02_9PROT</name>
<dbReference type="PANTHER" id="PTHR43833:SF5">
    <property type="entry name" value="TRK SYSTEM POTASSIUM UPTAKE PROTEIN TRKA"/>
    <property type="match status" value="1"/>
</dbReference>
<evidence type="ECO:0000313" key="10">
    <source>
        <dbReference type="Proteomes" id="UP001595607"/>
    </source>
</evidence>
<dbReference type="InterPro" id="IPR006036">
    <property type="entry name" value="K_uptake_TrkA"/>
</dbReference>
<dbReference type="SUPFAM" id="SSF51735">
    <property type="entry name" value="NAD(P)-binding Rossmann-fold domains"/>
    <property type="match status" value="2"/>
</dbReference>
<dbReference type="NCBIfam" id="NF007039">
    <property type="entry name" value="PRK09496.3-2"/>
    <property type="match status" value="1"/>
</dbReference>
<dbReference type="PROSITE" id="PS51201">
    <property type="entry name" value="RCK_N"/>
    <property type="match status" value="2"/>
</dbReference>
<dbReference type="SUPFAM" id="SSF116726">
    <property type="entry name" value="TrkA C-terminal domain-like"/>
    <property type="match status" value="2"/>
</dbReference>
<dbReference type="NCBIfam" id="NF007030">
    <property type="entry name" value="PRK09496.1-1"/>
    <property type="match status" value="1"/>
</dbReference>
<evidence type="ECO:0000256" key="4">
    <source>
        <dbReference type="ARBA" id="ARBA00022958"/>
    </source>
</evidence>